<dbReference type="AlphaFoldDB" id="A0A0F9Z005"/>
<dbReference type="InterPro" id="IPR008894">
    <property type="entry name" value="QdtA_cupin_dom"/>
</dbReference>
<evidence type="ECO:0000313" key="3">
    <source>
        <dbReference type="Proteomes" id="UP000034349"/>
    </source>
</evidence>
<accession>A0A0F9Z005</accession>
<organism evidence="2 3">
    <name type="scientific">Candidatus Roizmanbacteria bacterium GW2011_GWA2_32_13</name>
    <dbReference type="NCBI Taxonomy" id="1618475"/>
    <lineage>
        <taxon>Bacteria</taxon>
        <taxon>Candidatus Roizmaniibacteriota</taxon>
    </lineage>
</organism>
<dbReference type="InterPro" id="IPR011051">
    <property type="entry name" value="RmlC_Cupin_sf"/>
</dbReference>
<name>A0A0F9Z005_9BACT</name>
<dbReference type="Pfam" id="PF05523">
    <property type="entry name" value="FdtA"/>
    <property type="match status" value="1"/>
</dbReference>
<evidence type="ECO:0000313" key="2">
    <source>
        <dbReference type="EMBL" id="KKP37074.1"/>
    </source>
</evidence>
<evidence type="ECO:0000259" key="1">
    <source>
        <dbReference type="Pfam" id="PF05523"/>
    </source>
</evidence>
<proteinExistence type="predicted"/>
<comment type="caution">
    <text evidence="2">The sequence shown here is derived from an EMBL/GenBank/DDBJ whole genome shotgun (WGS) entry which is preliminary data.</text>
</comment>
<dbReference type="InterPro" id="IPR014710">
    <property type="entry name" value="RmlC-like_jellyroll"/>
</dbReference>
<dbReference type="Gene3D" id="2.60.120.10">
    <property type="entry name" value="Jelly Rolls"/>
    <property type="match status" value="1"/>
</dbReference>
<gene>
    <name evidence="2" type="ORF">UR23_C0008G0007</name>
</gene>
<dbReference type="SUPFAM" id="SSF51182">
    <property type="entry name" value="RmlC-like cupins"/>
    <property type="match status" value="1"/>
</dbReference>
<feature type="domain" description="Sugar 3,4-ketoisomerase QdtA cupin" evidence="1">
    <location>
        <begin position="7"/>
        <end position="132"/>
    </location>
</feature>
<reference evidence="2 3" key="1">
    <citation type="journal article" date="2015" name="Nature">
        <title>rRNA introns, odd ribosomes, and small enigmatic genomes across a large radiation of phyla.</title>
        <authorList>
            <person name="Brown C.T."/>
            <person name="Hug L.A."/>
            <person name="Thomas B.C."/>
            <person name="Sharon I."/>
            <person name="Castelle C.J."/>
            <person name="Singh A."/>
            <person name="Wilkins M.J."/>
            <person name="Williams K.H."/>
            <person name="Banfield J.F."/>
        </authorList>
    </citation>
    <scope>NUCLEOTIDE SEQUENCE [LARGE SCALE GENOMIC DNA]</scope>
</reference>
<protein>
    <recommendedName>
        <fullName evidence="1">Sugar 3,4-ketoisomerase QdtA cupin domain-containing protein</fullName>
    </recommendedName>
</protein>
<dbReference type="CDD" id="cd20292">
    <property type="entry name" value="cupin_QdtA-like"/>
    <property type="match status" value="1"/>
</dbReference>
<sequence>MKKEFYRIIKFPFSDTKNGVLFMYQKGDVPFLVRKTLLIKEMTGNDKRGGHTHHKTNQILICISGECKVSLDNGKDKTDVVLNKADEGLLLYPYVWHHMYNFKPNTMLMVLADRKYNEKEYIRSYDDFKKIIKNKKI</sequence>
<dbReference type="EMBL" id="LBOK01000008">
    <property type="protein sequence ID" value="KKP37074.1"/>
    <property type="molecule type" value="Genomic_DNA"/>
</dbReference>
<dbReference type="Proteomes" id="UP000034349">
    <property type="component" value="Unassembled WGS sequence"/>
</dbReference>